<keyword evidence="3" id="KW-0325">Glycoprotein</keyword>
<keyword evidence="1 5" id="KW-0732">Signal</keyword>
<feature type="domain" description="Chitin-binding type-3" evidence="6">
    <location>
        <begin position="444"/>
        <end position="495"/>
    </location>
</feature>
<feature type="region of interest" description="Disordered" evidence="4">
    <location>
        <begin position="1146"/>
        <end position="1166"/>
    </location>
</feature>
<sequence>MLIKPSAIAVFAAAPSLAVTQSGCARKWRSGSDYILGSVVSAVIEATAGGSGSQPSRTSTHNFRCTHGVEPHMSHCPTYDPSNTLQASAAWDDIGVCSGDGPAPVPVDAAGSPVPPLWRGVGCPPNWQNGASYNRGDTAEVDGIVYECSSEMFVNTWCGLSDYKPGDSLYWSQAWKELGSCSGFITPTTSPAYVSLTETGGCPEEYQSGADYKAGDTVTVEANGVAQIVYQCDALNAAYCDQFPPGNDSKLGWKVLGYCSDHNGCPKLYDPDGDYGAADKVTIPINDQVSFVFQCSHDIHRSRWCNLYEPGHEEYNEQGWTPVTGWTLIAHCEADSSMSPTASPNFSSLSLFEGGCPPTYDESSALGYEADDIVSIESIVFKCKPWPYGAYCKLASDFSPNMKYGFNGWARIGYCSGSQSPTTSPALYPTSKCRFYNRSKAVIIEQWSVSRVSTYVAGTRVRVHDRIYKCKGYPMSLWCKSPAYEPEKSIYWDNAWMRAGNCNDAFSPTTSPSMSPTSNPTRTAFTRVQVDSTLQWNATCASFSDAEILEMAAAIEEATFGSLLPTMDGQKLELVYVYELCNRDVSTHSGYSSSRRRAQITPASSMGMYTVVSEDCYDCQVDLFEKTDAALDAIVDDGTLSTEIKKKSSAIDGVIDRQAGVVSTFTIVTNSPTAGPTLHPTSSPTTNAPTTSKPTNAPTTMNPTKAPTTDPPTNAPTTMQPTKAPVTDKPTDAPTTMSPSKSPVKPYSQIVKLTASDGQAGDYLGEYSNSITIIGNTAVVGAGWDDDKGTDSGSAYVFKFNESSNVWEQTAKLTASDGAANDKFGQSVALSVSGNTVVIGAVAGAGSKGSAYVFKYNASLNTWAQVAKLIASDGVANDRFGWSVSVSETENTVVVGAPWKANYQGAAYVFQYNSASNVWLQAQKLTALDGEGNDFFGEYHAFSDATNSILLSSRFDDDRGTDSGSAYVFQYNTASNVWAQTAKLTASDGAANDAFSWSISVSGNAAVIGAPWKVGSTGAAYVFQCNDASNVWLQVAKLTASDGAGNDLFARSVTVSGNTIVVGASNDDDKGLDSGSAYVFKYNTASNTWSQVAKLTATDGTAGDWFGRAVAISGRTAFITAPRDTDKGTDSGSLYVFDTGVVSTNAPTTSKPTNTPTTMHPTTMNPTKVIDLESK</sequence>
<keyword evidence="2" id="KW-0677">Repeat</keyword>
<dbReference type="SMART" id="SM00191">
    <property type="entry name" value="Int_alpha"/>
    <property type="match status" value="5"/>
</dbReference>
<dbReference type="SMART" id="SM00495">
    <property type="entry name" value="ChtBD3"/>
    <property type="match status" value="2"/>
</dbReference>
<dbReference type="Gene3D" id="2.10.10.90">
    <property type="match status" value="1"/>
</dbReference>
<name>A0ABD3PZ95_9STRA</name>
<reference evidence="7 8" key="1">
    <citation type="submission" date="2024-10" db="EMBL/GenBank/DDBJ databases">
        <title>Updated reference genomes for cyclostephanoid diatoms.</title>
        <authorList>
            <person name="Roberts W.R."/>
            <person name="Alverson A.J."/>
        </authorList>
    </citation>
    <scope>NUCLEOTIDE SEQUENCE [LARGE SCALE GENOMIC DNA]</scope>
    <source>
        <strain evidence="7 8">AJA010-31</strain>
    </source>
</reference>
<dbReference type="InterPro" id="IPR003610">
    <property type="entry name" value="CBM5/12"/>
</dbReference>
<dbReference type="Gene3D" id="2.130.10.130">
    <property type="entry name" value="Integrin alpha, N-terminal"/>
    <property type="match status" value="3"/>
</dbReference>
<evidence type="ECO:0000256" key="5">
    <source>
        <dbReference type="SAM" id="SignalP"/>
    </source>
</evidence>
<feature type="domain" description="Chitin-binding type-3" evidence="6">
    <location>
        <begin position="124"/>
        <end position="174"/>
    </location>
</feature>
<evidence type="ECO:0000313" key="8">
    <source>
        <dbReference type="Proteomes" id="UP001530400"/>
    </source>
</evidence>
<dbReference type="AlphaFoldDB" id="A0ABD3PZ95"/>
<evidence type="ECO:0000256" key="4">
    <source>
        <dbReference type="SAM" id="MobiDB-lite"/>
    </source>
</evidence>
<evidence type="ECO:0000256" key="3">
    <source>
        <dbReference type="ARBA" id="ARBA00023180"/>
    </source>
</evidence>
<keyword evidence="8" id="KW-1185">Reference proteome</keyword>
<dbReference type="InterPro" id="IPR011043">
    <property type="entry name" value="Gal_Oxase/kelch_b-propeller"/>
</dbReference>
<dbReference type="PANTHER" id="PTHR36220:SF1">
    <property type="entry name" value="GAMMA TUBULIN COMPLEX COMPONENT C-TERMINAL DOMAIN-CONTAINING PROTEIN"/>
    <property type="match status" value="1"/>
</dbReference>
<dbReference type="PANTHER" id="PTHR36220">
    <property type="entry name" value="UNNAMED PRODUCT"/>
    <property type="match status" value="1"/>
</dbReference>
<evidence type="ECO:0000313" key="7">
    <source>
        <dbReference type="EMBL" id="KAL3793478.1"/>
    </source>
</evidence>
<dbReference type="EMBL" id="JALLPJ020000389">
    <property type="protein sequence ID" value="KAL3793478.1"/>
    <property type="molecule type" value="Genomic_DNA"/>
</dbReference>
<evidence type="ECO:0000256" key="2">
    <source>
        <dbReference type="ARBA" id="ARBA00022737"/>
    </source>
</evidence>
<dbReference type="Pfam" id="PF14312">
    <property type="entry name" value="FG-GAP_2"/>
    <property type="match status" value="7"/>
</dbReference>
<dbReference type="InterPro" id="IPR028994">
    <property type="entry name" value="Integrin_alpha_N"/>
</dbReference>
<feature type="compositionally biased region" description="Low complexity" evidence="4">
    <location>
        <begin position="680"/>
        <end position="708"/>
    </location>
</feature>
<protein>
    <recommendedName>
        <fullName evidence="6">Chitin-binding type-3 domain-containing protein</fullName>
    </recommendedName>
</protein>
<evidence type="ECO:0000259" key="6">
    <source>
        <dbReference type="SMART" id="SM00495"/>
    </source>
</evidence>
<dbReference type="InterPro" id="IPR013519">
    <property type="entry name" value="Int_alpha_beta-p"/>
</dbReference>
<dbReference type="InterPro" id="IPR013517">
    <property type="entry name" value="FG-GAP"/>
</dbReference>
<organism evidence="7 8">
    <name type="scientific">Cyclotella atomus</name>
    <dbReference type="NCBI Taxonomy" id="382360"/>
    <lineage>
        <taxon>Eukaryota</taxon>
        <taxon>Sar</taxon>
        <taxon>Stramenopiles</taxon>
        <taxon>Ochrophyta</taxon>
        <taxon>Bacillariophyta</taxon>
        <taxon>Coscinodiscophyceae</taxon>
        <taxon>Thalassiosirophycidae</taxon>
        <taxon>Stephanodiscales</taxon>
        <taxon>Stephanodiscaceae</taxon>
        <taxon>Cyclotella</taxon>
    </lineage>
</organism>
<feature type="signal peptide" evidence="5">
    <location>
        <begin position="1"/>
        <end position="18"/>
    </location>
</feature>
<feature type="chain" id="PRO_5044827268" description="Chitin-binding type-3 domain-containing protein" evidence="5">
    <location>
        <begin position="19"/>
        <end position="1175"/>
    </location>
</feature>
<dbReference type="Proteomes" id="UP001530400">
    <property type="component" value="Unassembled WGS sequence"/>
</dbReference>
<gene>
    <name evidence="7" type="ORF">ACHAWO_002089</name>
</gene>
<dbReference type="SUPFAM" id="SSF50965">
    <property type="entry name" value="Galactose oxidase, central domain"/>
    <property type="match status" value="1"/>
</dbReference>
<proteinExistence type="predicted"/>
<accession>A0ABD3PZ95</accession>
<comment type="caution">
    <text evidence="7">The sequence shown here is derived from an EMBL/GenBank/DDBJ whole genome shotgun (WGS) entry which is preliminary data.</text>
</comment>
<evidence type="ECO:0000256" key="1">
    <source>
        <dbReference type="ARBA" id="ARBA00022729"/>
    </source>
</evidence>
<feature type="region of interest" description="Disordered" evidence="4">
    <location>
        <begin position="671"/>
        <end position="744"/>
    </location>
</feature>